<dbReference type="GO" id="GO:0016740">
    <property type="term" value="F:transferase activity"/>
    <property type="evidence" value="ECO:0007669"/>
    <property type="project" value="UniProtKB-KW"/>
</dbReference>
<keyword evidence="2" id="KW-0808">Transferase</keyword>
<accession>A0A8B6C0S1</accession>
<evidence type="ECO:0000256" key="3">
    <source>
        <dbReference type="ARBA" id="ARBA00022801"/>
    </source>
</evidence>
<feature type="compositionally biased region" description="Basic and acidic residues" evidence="7">
    <location>
        <begin position="317"/>
        <end position="326"/>
    </location>
</feature>
<dbReference type="OrthoDB" id="10028716at2759"/>
<evidence type="ECO:0000256" key="5">
    <source>
        <dbReference type="ARBA" id="ARBA00023157"/>
    </source>
</evidence>
<dbReference type="PROSITE" id="PS50871">
    <property type="entry name" value="C1Q"/>
    <property type="match status" value="1"/>
</dbReference>
<dbReference type="Gene3D" id="2.60.120.40">
    <property type="match status" value="1"/>
</dbReference>
<evidence type="ECO:0000256" key="4">
    <source>
        <dbReference type="ARBA" id="ARBA00023027"/>
    </source>
</evidence>
<evidence type="ECO:0000256" key="7">
    <source>
        <dbReference type="SAM" id="MobiDB-lite"/>
    </source>
</evidence>
<dbReference type="Proteomes" id="UP000596742">
    <property type="component" value="Unassembled WGS sequence"/>
</dbReference>
<dbReference type="GO" id="GO:0005886">
    <property type="term" value="C:plasma membrane"/>
    <property type="evidence" value="ECO:0007669"/>
    <property type="project" value="TreeGrafter"/>
</dbReference>
<dbReference type="AlphaFoldDB" id="A0A8B6C0S1"/>
<dbReference type="Pfam" id="PF02267">
    <property type="entry name" value="Rib_hydrolayse"/>
    <property type="match status" value="1"/>
</dbReference>
<dbReference type="SUPFAM" id="SSF49842">
    <property type="entry name" value="TNF-like"/>
    <property type="match status" value="1"/>
</dbReference>
<evidence type="ECO:0000313" key="9">
    <source>
        <dbReference type="EMBL" id="VDH97645.1"/>
    </source>
</evidence>
<evidence type="ECO:0000256" key="1">
    <source>
        <dbReference type="ARBA" id="ARBA00005406"/>
    </source>
</evidence>
<dbReference type="EMBL" id="UYJE01000929">
    <property type="protein sequence ID" value="VDH97645.1"/>
    <property type="molecule type" value="Genomic_DNA"/>
</dbReference>
<dbReference type="InterPro" id="IPR003193">
    <property type="entry name" value="ADP-ribosyl_cyclase"/>
</dbReference>
<protein>
    <recommendedName>
        <fullName evidence="8">C1q domain-containing protein</fullName>
    </recommendedName>
</protein>
<proteinExistence type="inferred from homology"/>
<feature type="region of interest" description="Disordered" evidence="7">
    <location>
        <begin position="317"/>
        <end position="342"/>
    </location>
</feature>
<dbReference type="PROSITE" id="PS51257">
    <property type="entry name" value="PROKAR_LIPOPROTEIN"/>
    <property type="match status" value="1"/>
</dbReference>
<dbReference type="Gene3D" id="3.40.50.720">
    <property type="entry name" value="NAD(P)-binding Rossmann-like Domain"/>
    <property type="match status" value="1"/>
</dbReference>
<dbReference type="SMART" id="SM00110">
    <property type="entry name" value="C1Q"/>
    <property type="match status" value="1"/>
</dbReference>
<feature type="coiled-coil region" evidence="6">
    <location>
        <begin position="233"/>
        <end position="267"/>
    </location>
</feature>
<name>A0A8B6C0S1_MYTGA</name>
<evidence type="ECO:0000313" key="10">
    <source>
        <dbReference type="Proteomes" id="UP000596742"/>
    </source>
</evidence>
<comment type="similarity">
    <text evidence="1">Belongs to the ADP-ribosyl cyclase family.</text>
</comment>
<reference evidence="9" key="1">
    <citation type="submission" date="2018-11" db="EMBL/GenBank/DDBJ databases">
        <authorList>
            <person name="Alioto T."/>
            <person name="Alioto T."/>
        </authorList>
    </citation>
    <scope>NUCLEOTIDE SEQUENCE</scope>
</reference>
<keyword evidence="6" id="KW-0175">Coiled coil</keyword>
<keyword evidence="5" id="KW-1015">Disulfide bond</keyword>
<dbReference type="GO" id="GO:0061809">
    <property type="term" value="F:NAD+ nucleosidase activity, cyclic ADP-ribose generating"/>
    <property type="evidence" value="ECO:0007669"/>
    <property type="project" value="InterPro"/>
</dbReference>
<dbReference type="InterPro" id="IPR001073">
    <property type="entry name" value="C1q_dom"/>
</dbReference>
<dbReference type="PANTHER" id="PTHR10912">
    <property type="entry name" value="ADP-RIBOSYL CYCLASE"/>
    <property type="match status" value="1"/>
</dbReference>
<keyword evidence="4" id="KW-0520">NAD</keyword>
<organism evidence="9 10">
    <name type="scientific">Mytilus galloprovincialis</name>
    <name type="common">Mediterranean mussel</name>
    <dbReference type="NCBI Taxonomy" id="29158"/>
    <lineage>
        <taxon>Eukaryota</taxon>
        <taxon>Metazoa</taxon>
        <taxon>Spiralia</taxon>
        <taxon>Lophotrochozoa</taxon>
        <taxon>Mollusca</taxon>
        <taxon>Bivalvia</taxon>
        <taxon>Autobranchia</taxon>
        <taxon>Pteriomorphia</taxon>
        <taxon>Mytilida</taxon>
        <taxon>Mytiloidea</taxon>
        <taxon>Mytilidae</taxon>
        <taxon>Mytilinae</taxon>
        <taxon>Mytilus</taxon>
    </lineage>
</organism>
<gene>
    <name evidence="9" type="ORF">MGAL_10B049846</name>
</gene>
<keyword evidence="3" id="KW-0378">Hydrolase</keyword>
<evidence type="ECO:0000256" key="2">
    <source>
        <dbReference type="ARBA" id="ARBA00022679"/>
    </source>
</evidence>
<dbReference type="Pfam" id="PF00386">
    <property type="entry name" value="C1q"/>
    <property type="match status" value="1"/>
</dbReference>
<evidence type="ECO:0000259" key="8">
    <source>
        <dbReference type="PROSITE" id="PS50871"/>
    </source>
</evidence>
<dbReference type="Gene3D" id="1.20.82.10">
    <property type="entry name" value="ADP Ribosyl Cyclase, Chain A, domain 1"/>
    <property type="match status" value="1"/>
</dbReference>
<sequence length="481" mass="54632">MAKYLTITLICSFGYVLSYGCINMHRNYTEWKTLFIGKCLAYKSEYGTISFCKRNIDCDDLWQKFIRGVEFQSKCNFNQSNYEDFLRASEHAVPGNKFARHAEGNIHVMINASRTPAFRPDSYFTTKELPNINATKVKKATILMVHYLSDPILESCFSDSIVDLSSRFQAKGIVAECVDNPRDVDLLMCADDPEQSGCQHLLSTSTAVNLTLFDVSSCKITDDEDGLSSKNGMLEMQNAIKQQNMRIQNLEKSLSLAENRISRLFSEQVHSEQQRIQLKLRLSKIQSDLKKCKRIGQSRRSHGVFPGNACRFSKVSKEKERKERRSLSKVRKGRLLEPLPTPTPTTTMSEVAFFAYMSQPLTKPGGQHILKFDVVKLNVGNAYHQYTGVFNPPSSGIYVMTWSLRVRTSTSISTELIVNNDVYSSLLSFVHDGDDEQNSAIIVIHANKGDDVYIRIKIDNYWGDIYSDAYGRSTFAGWKIY</sequence>
<comment type="caution">
    <text evidence="9">The sequence shown here is derived from an EMBL/GenBank/DDBJ whole genome shotgun (WGS) entry which is preliminary data.</text>
</comment>
<dbReference type="PRINTS" id="PR00007">
    <property type="entry name" value="COMPLEMNTC1Q"/>
</dbReference>
<feature type="domain" description="C1q" evidence="8">
    <location>
        <begin position="346"/>
        <end position="481"/>
    </location>
</feature>
<keyword evidence="10" id="KW-1185">Reference proteome</keyword>
<dbReference type="SUPFAM" id="SSF52309">
    <property type="entry name" value="N-(deoxy)ribosyltransferase-like"/>
    <property type="match status" value="1"/>
</dbReference>
<dbReference type="PANTHER" id="PTHR10912:SF7">
    <property type="entry name" value="ADP-RIBOSYL CYCLASE_CYCLIC ADP-RIBOSE HYDROLASE"/>
    <property type="match status" value="1"/>
</dbReference>
<evidence type="ECO:0000256" key="6">
    <source>
        <dbReference type="SAM" id="Coils"/>
    </source>
</evidence>
<dbReference type="InterPro" id="IPR008983">
    <property type="entry name" value="Tumour_necrosis_fac-like_dom"/>
</dbReference>
<dbReference type="GO" id="GO:0016849">
    <property type="term" value="F:phosphorus-oxygen lyase activity"/>
    <property type="evidence" value="ECO:0007669"/>
    <property type="project" value="TreeGrafter"/>
</dbReference>